<dbReference type="KEGG" id="dma:DMR_04580"/>
<organism evidence="1 2">
    <name type="scientific">Solidesulfovibrio magneticus (strain ATCC 700980 / DSM 13731 / RS-1)</name>
    <name type="common">Desulfovibrio magneticus</name>
    <dbReference type="NCBI Taxonomy" id="573370"/>
    <lineage>
        <taxon>Bacteria</taxon>
        <taxon>Pseudomonadati</taxon>
        <taxon>Thermodesulfobacteriota</taxon>
        <taxon>Desulfovibrionia</taxon>
        <taxon>Desulfovibrionales</taxon>
        <taxon>Desulfovibrionaceae</taxon>
        <taxon>Solidesulfovibrio</taxon>
    </lineage>
</organism>
<evidence type="ECO:0008006" key="3">
    <source>
        <dbReference type="Google" id="ProtNLM"/>
    </source>
</evidence>
<reference evidence="1 2" key="1">
    <citation type="journal article" date="2009" name="Genome Res.">
        <title>Whole genome sequence of Desulfovibrio magneticus strain RS-1 revealed common gene clusters in magnetotactic bacteria.</title>
        <authorList>
            <person name="Nakazawa H."/>
            <person name="Arakaki A."/>
            <person name="Narita-Yamada S."/>
            <person name="Yashiro I."/>
            <person name="Jinno K."/>
            <person name="Aoki N."/>
            <person name="Tsuruyama A."/>
            <person name="Okamura Y."/>
            <person name="Tanikawa S."/>
            <person name="Fujita N."/>
            <person name="Takeyama H."/>
            <person name="Matsunaga T."/>
        </authorList>
    </citation>
    <scope>NUCLEOTIDE SEQUENCE [LARGE SCALE GENOMIC DNA]</scope>
    <source>
        <strain evidence="2">ATCC 700980 / DSM 13731 / RS-1</strain>
    </source>
</reference>
<evidence type="ECO:0000313" key="1">
    <source>
        <dbReference type="EMBL" id="BAH73949.1"/>
    </source>
</evidence>
<dbReference type="eggNOG" id="ENOG5033N7I">
    <property type="taxonomic scope" value="Bacteria"/>
</dbReference>
<dbReference type="Proteomes" id="UP000009071">
    <property type="component" value="Chromosome"/>
</dbReference>
<dbReference type="AlphaFoldDB" id="C4XHY7"/>
<evidence type="ECO:0000313" key="2">
    <source>
        <dbReference type="Proteomes" id="UP000009071"/>
    </source>
</evidence>
<gene>
    <name evidence="1" type="ordered locus">DMR_04580</name>
</gene>
<accession>C4XHY7</accession>
<dbReference type="STRING" id="573370.DMR_04580"/>
<dbReference type="OrthoDB" id="467603at2"/>
<dbReference type="EMBL" id="AP010904">
    <property type="protein sequence ID" value="BAH73949.1"/>
    <property type="molecule type" value="Genomic_DNA"/>
</dbReference>
<protein>
    <recommendedName>
        <fullName evidence="3">DUF2281 domain-containing protein</fullName>
    </recommendedName>
</protein>
<dbReference type="HOGENOM" id="CLU_195863_0_0_7"/>
<dbReference type="RefSeq" id="WP_012750032.1">
    <property type="nucleotide sequence ID" value="NC_012796.1"/>
</dbReference>
<proteinExistence type="predicted"/>
<name>C4XHY7_SOLM1</name>
<keyword evidence="2" id="KW-1185">Reference proteome</keyword>
<sequence length="78" mass="8698">MNMEKVLADLAALPPQAMEEAADFIAFLRARHGSAASDAPAGTKFASGETFFGLWRDRRDLSDASAWVDGLRRDEWRR</sequence>